<comment type="caution">
    <text evidence="2">The sequence shown here is derived from an EMBL/GenBank/DDBJ whole genome shotgun (WGS) entry which is preliminary data.</text>
</comment>
<feature type="region of interest" description="Disordered" evidence="1">
    <location>
        <begin position="62"/>
        <end position="84"/>
    </location>
</feature>
<gene>
    <name evidence="2" type="ORF">RJT34_32988</name>
</gene>
<proteinExistence type="predicted"/>
<keyword evidence="3" id="KW-1185">Reference proteome</keyword>
<reference evidence="2 3" key="1">
    <citation type="submission" date="2024-01" db="EMBL/GenBank/DDBJ databases">
        <title>The genomes of 5 underutilized Papilionoideae crops provide insights into root nodulation and disease resistance.</title>
        <authorList>
            <person name="Yuan L."/>
        </authorList>
    </citation>
    <scope>NUCLEOTIDE SEQUENCE [LARGE SCALE GENOMIC DNA]</scope>
    <source>
        <strain evidence="2">LY-2023</strain>
        <tissue evidence="2">Leaf</tissue>
    </source>
</reference>
<dbReference type="EMBL" id="JAYKXN010000008">
    <property type="protein sequence ID" value="KAK7265369.1"/>
    <property type="molecule type" value="Genomic_DNA"/>
</dbReference>
<dbReference type="AlphaFoldDB" id="A0AAN9EYG9"/>
<organism evidence="2 3">
    <name type="scientific">Clitoria ternatea</name>
    <name type="common">Butterfly pea</name>
    <dbReference type="NCBI Taxonomy" id="43366"/>
    <lineage>
        <taxon>Eukaryota</taxon>
        <taxon>Viridiplantae</taxon>
        <taxon>Streptophyta</taxon>
        <taxon>Embryophyta</taxon>
        <taxon>Tracheophyta</taxon>
        <taxon>Spermatophyta</taxon>
        <taxon>Magnoliopsida</taxon>
        <taxon>eudicotyledons</taxon>
        <taxon>Gunneridae</taxon>
        <taxon>Pentapetalae</taxon>
        <taxon>rosids</taxon>
        <taxon>fabids</taxon>
        <taxon>Fabales</taxon>
        <taxon>Fabaceae</taxon>
        <taxon>Papilionoideae</taxon>
        <taxon>50 kb inversion clade</taxon>
        <taxon>NPAAA clade</taxon>
        <taxon>indigoferoid/millettioid clade</taxon>
        <taxon>Phaseoleae</taxon>
        <taxon>Clitoria</taxon>
    </lineage>
</organism>
<evidence type="ECO:0000313" key="2">
    <source>
        <dbReference type="EMBL" id="KAK7265369.1"/>
    </source>
</evidence>
<name>A0AAN9EYG9_CLITE</name>
<accession>A0AAN9EYG9</accession>
<evidence type="ECO:0000313" key="3">
    <source>
        <dbReference type="Proteomes" id="UP001359559"/>
    </source>
</evidence>
<dbReference type="Proteomes" id="UP001359559">
    <property type="component" value="Unassembled WGS sequence"/>
</dbReference>
<evidence type="ECO:0000256" key="1">
    <source>
        <dbReference type="SAM" id="MobiDB-lite"/>
    </source>
</evidence>
<protein>
    <submittedName>
        <fullName evidence="2">Uncharacterized protein</fullName>
    </submittedName>
</protein>
<sequence>MFTPFHHSRILVLYDRFVLKGIVYTRQEILVVDLKLNYLIDILDQDAMTNIGDDNVHCLGIDDSGQEGDYDEVDGKKEDEDEWG</sequence>